<dbReference type="Pfam" id="PF11578">
    <property type="entry name" value="DUF3237"/>
    <property type="match status" value="1"/>
</dbReference>
<dbReference type="AlphaFoldDB" id="A0A2T5BXK2"/>
<feature type="chain" id="PRO_5015730170" description="UPF0311 protein C8N47_12816" evidence="2">
    <location>
        <begin position="29"/>
        <end position="188"/>
    </location>
</feature>
<organism evidence="3 4">
    <name type="scientific">Mangrovibacterium marinum</name>
    <dbReference type="NCBI Taxonomy" id="1639118"/>
    <lineage>
        <taxon>Bacteria</taxon>
        <taxon>Pseudomonadati</taxon>
        <taxon>Bacteroidota</taxon>
        <taxon>Bacteroidia</taxon>
        <taxon>Marinilabiliales</taxon>
        <taxon>Prolixibacteraceae</taxon>
        <taxon>Mangrovibacterium</taxon>
    </lineage>
</organism>
<reference evidence="3 4" key="1">
    <citation type="submission" date="2018-04" db="EMBL/GenBank/DDBJ databases">
        <title>Genomic Encyclopedia of Archaeal and Bacterial Type Strains, Phase II (KMG-II): from individual species to whole genera.</title>
        <authorList>
            <person name="Goeker M."/>
        </authorList>
    </citation>
    <scope>NUCLEOTIDE SEQUENCE [LARGE SCALE GENOMIC DNA]</scope>
    <source>
        <strain evidence="3 4">DSM 28823</strain>
    </source>
</reference>
<comment type="caution">
    <text evidence="3">The sequence shown here is derived from an EMBL/GenBank/DDBJ whole genome shotgun (WGS) entry which is preliminary data.</text>
</comment>
<dbReference type="InterPro" id="IPR020915">
    <property type="entry name" value="UPF0311"/>
</dbReference>
<evidence type="ECO:0000256" key="2">
    <source>
        <dbReference type="SAM" id="SignalP"/>
    </source>
</evidence>
<dbReference type="PANTHER" id="PTHR37315">
    <property type="entry name" value="UPF0311 PROTEIN BLR7842"/>
    <property type="match status" value="1"/>
</dbReference>
<dbReference type="PANTHER" id="PTHR37315:SF1">
    <property type="entry name" value="UPF0311 PROTEIN BLR7842"/>
    <property type="match status" value="1"/>
</dbReference>
<dbReference type="RefSeq" id="WP_107823780.1">
    <property type="nucleotide sequence ID" value="NZ_OY782574.1"/>
</dbReference>
<sequence>MNFVFQRNRLGTVLIMLLLLFISWSGFAQSASPENGDSIYLDFKTELMWKAKVRIGNVLNVGESKRGTRRMIPITGGTFSGPKIKGEVLPYGEDWQLVRPDGDTELNACYLLKTDDGILIRVANKALMHTPAKGEEGGFYVKSVIELEAPSASSYDYLNHAIFIGTLEIPELKANEEPYVVIGVYKVL</sequence>
<dbReference type="EMBL" id="QAAD01000028">
    <property type="protein sequence ID" value="PTN05038.1"/>
    <property type="molecule type" value="Genomic_DNA"/>
</dbReference>
<evidence type="ECO:0000256" key="1">
    <source>
        <dbReference type="HAMAP-Rule" id="MF_00775"/>
    </source>
</evidence>
<accession>A0A2T5BXK2</accession>
<feature type="signal peptide" evidence="2">
    <location>
        <begin position="1"/>
        <end position="28"/>
    </location>
</feature>
<dbReference type="HAMAP" id="MF_00775">
    <property type="entry name" value="UPF0311"/>
    <property type="match status" value="1"/>
</dbReference>
<evidence type="ECO:0000313" key="3">
    <source>
        <dbReference type="EMBL" id="PTN05038.1"/>
    </source>
</evidence>
<comment type="similarity">
    <text evidence="1">Belongs to the UPF0311 family.</text>
</comment>
<proteinExistence type="inferred from homology"/>
<dbReference type="OrthoDB" id="572332at2"/>
<dbReference type="Proteomes" id="UP000243525">
    <property type="component" value="Unassembled WGS sequence"/>
</dbReference>
<gene>
    <name evidence="3" type="ORF">C8N47_12816</name>
</gene>
<evidence type="ECO:0000313" key="4">
    <source>
        <dbReference type="Proteomes" id="UP000243525"/>
    </source>
</evidence>
<protein>
    <recommendedName>
        <fullName evidence="1">UPF0311 protein C8N47_12816</fullName>
    </recommendedName>
</protein>
<dbReference type="Gene3D" id="2.40.160.20">
    <property type="match status" value="1"/>
</dbReference>
<keyword evidence="2" id="KW-0732">Signal</keyword>
<name>A0A2T5BXK2_9BACT</name>
<keyword evidence="4" id="KW-1185">Reference proteome</keyword>